<proteinExistence type="predicted"/>
<evidence type="ECO:0000313" key="2">
    <source>
        <dbReference type="Proteomes" id="UP001144978"/>
    </source>
</evidence>
<gene>
    <name evidence="1" type="ORF">NUW54_g1394</name>
</gene>
<dbReference type="EMBL" id="JANSHE010000230">
    <property type="protein sequence ID" value="KAJ3014101.1"/>
    <property type="molecule type" value="Genomic_DNA"/>
</dbReference>
<name>A0ACC1Q729_9APHY</name>
<dbReference type="Proteomes" id="UP001144978">
    <property type="component" value="Unassembled WGS sequence"/>
</dbReference>
<reference evidence="1" key="1">
    <citation type="submission" date="2022-08" db="EMBL/GenBank/DDBJ databases">
        <title>Genome Sequence of Pycnoporus sanguineus.</title>
        <authorList>
            <person name="Buettner E."/>
        </authorList>
    </citation>
    <scope>NUCLEOTIDE SEQUENCE</scope>
    <source>
        <strain evidence="1">CG-C14</strain>
    </source>
</reference>
<keyword evidence="2" id="KW-1185">Reference proteome</keyword>
<comment type="caution">
    <text evidence="1">The sequence shown here is derived from an EMBL/GenBank/DDBJ whole genome shotgun (WGS) entry which is preliminary data.</text>
</comment>
<organism evidence="1 2">
    <name type="scientific">Trametes sanguinea</name>
    <dbReference type="NCBI Taxonomy" id="158606"/>
    <lineage>
        <taxon>Eukaryota</taxon>
        <taxon>Fungi</taxon>
        <taxon>Dikarya</taxon>
        <taxon>Basidiomycota</taxon>
        <taxon>Agaricomycotina</taxon>
        <taxon>Agaricomycetes</taxon>
        <taxon>Polyporales</taxon>
        <taxon>Polyporaceae</taxon>
        <taxon>Trametes</taxon>
    </lineage>
</organism>
<accession>A0ACC1Q729</accession>
<evidence type="ECO:0000313" key="1">
    <source>
        <dbReference type="EMBL" id="KAJ3014101.1"/>
    </source>
</evidence>
<sequence>MPPVRRRRIIQGVLRKQGPSSPVEAGGSDVMDKFVTVKKPSSVRPEKDDGKERQKFRYNPYGVNKSKERKFENWKDRKRTEKILAPLRKDAQGKLSSSALTKHLLNTLGDESNPITNSDIYQRSDHICSAATGHQRGEGRGPGKSYWDARTKKLANQLPEKPTEGVQVLRNVRIYINGYLENTTDIEMKRIVTLAGGQMLHTASGATHILTSQQLNGAKTQKLLTSKSKNIVHVVRPEWVMDSISAGKRLSEREYSVIKTTNVLKITDMFGAGPSHKTES</sequence>
<protein>
    <submittedName>
        <fullName evidence="1">Uncharacterized protein</fullName>
    </submittedName>
</protein>